<evidence type="ECO:0000256" key="1">
    <source>
        <dbReference type="SAM" id="MobiDB-lite"/>
    </source>
</evidence>
<evidence type="ECO:0000313" key="3">
    <source>
        <dbReference type="Proteomes" id="UP000765509"/>
    </source>
</evidence>
<feature type="region of interest" description="Disordered" evidence="1">
    <location>
        <begin position="53"/>
        <end position="139"/>
    </location>
</feature>
<feature type="compositionally biased region" description="Polar residues" evidence="1">
    <location>
        <begin position="53"/>
        <end position="69"/>
    </location>
</feature>
<name>A0A9Q3GPN6_9BASI</name>
<evidence type="ECO:0000313" key="2">
    <source>
        <dbReference type="EMBL" id="MBW0474460.1"/>
    </source>
</evidence>
<accession>A0A9Q3GPN6</accession>
<sequence>MTCAWANNTGAGFDEEELGIKLSDKLEAMCPCYAQMEQVFGQKANVKSFKQVDTTSDAKNKNGSGSEVPSQGEIREESNSGFSAYEQRQRAVQKVQEANKANRGVCGEGNHGNNENESPSGTSSNGNRQNVSKRSFFSL</sequence>
<proteinExistence type="predicted"/>
<dbReference type="OrthoDB" id="2507728at2759"/>
<organism evidence="2 3">
    <name type="scientific">Austropuccinia psidii MF-1</name>
    <dbReference type="NCBI Taxonomy" id="1389203"/>
    <lineage>
        <taxon>Eukaryota</taxon>
        <taxon>Fungi</taxon>
        <taxon>Dikarya</taxon>
        <taxon>Basidiomycota</taxon>
        <taxon>Pucciniomycotina</taxon>
        <taxon>Pucciniomycetes</taxon>
        <taxon>Pucciniales</taxon>
        <taxon>Sphaerophragmiaceae</taxon>
        <taxon>Austropuccinia</taxon>
    </lineage>
</organism>
<reference evidence="2" key="1">
    <citation type="submission" date="2021-03" db="EMBL/GenBank/DDBJ databases">
        <title>Draft genome sequence of rust myrtle Austropuccinia psidii MF-1, a brazilian biotype.</title>
        <authorList>
            <person name="Quecine M.C."/>
            <person name="Pachon D.M.R."/>
            <person name="Bonatelli M.L."/>
            <person name="Correr F.H."/>
            <person name="Franceschini L.M."/>
            <person name="Leite T.F."/>
            <person name="Margarido G.R.A."/>
            <person name="Almeida C.A."/>
            <person name="Ferrarezi J.A."/>
            <person name="Labate C.A."/>
        </authorList>
    </citation>
    <scope>NUCLEOTIDE SEQUENCE</scope>
    <source>
        <strain evidence="2">MF-1</strain>
    </source>
</reference>
<dbReference type="AlphaFoldDB" id="A0A9Q3GPN6"/>
<keyword evidence="3" id="KW-1185">Reference proteome</keyword>
<protein>
    <submittedName>
        <fullName evidence="2">Uncharacterized protein</fullName>
    </submittedName>
</protein>
<dbReference type="Proteomes" id="UP000765509">
    <property type="component" value="Unassembled WGS sequence"/>
</dbReference>
<feature type="compositionally biased region" description="Polar residues" evidence="1">
    <location>
        <begin position="118"/>
        <end position="139"/>
    </location>
</feature>
<comment type="caution">
    <text evidence="2">The sequence shown here is derived from an EMBL/GenBank/DDBJ whole genome shotgun (WGS) entry which is preliminary data.</text>
</comment>
<gene>
    <name evidence="2" type="ORF">O181_014175</name>
</gene>
<dbReference type="EMBL" id="AVOT02003745">
    <property type="protein sequence ID" value="MBW0474460.1"/>
    <property type="molecule type" value="Genomic_DNA"/>
</dbReference>